<accession>A0A2N3XPR2</accession>
<dbReference type="EMBL" id="PJNB01000001">
    <property type="protein sequence ID" value="PKW12664.1"/>
    <property type="molecule type" value="Genomic_DNA"/>
</dbReference>
<evidence type="ECO:0000313" key="1">
    <source>
        <dbReference type="EMBL" id="PKW12664.1"/>
    </source>
</evidence>
<dbReference type="AlphaFoldDB" id="A0A2N3XPR2"/>
<gene>
    <name evidence="1" type="ORF">A8926_0137</name>
</gene>
<dbReference type="Proteomes" id="UP000233786">
    <property type="component" value="Unassembled WGS sequence"/>
</dbReference>
<protein>
    <submittedName>
        <fullName evidence="1">Uncharacterized protein</fullName>
    </submittedName>
</protein>
<comment type="caution">
    <text evidence="1">The sequence shown here is derived from an EMBL/GenBank/DDBJ whole genome shotgun (WGS) entry which is preliminary data.</text>
</comment>
<keyword evidence="2" id="KW-1185">Reference proteome</keyword>
<name>A0A2N3XPR2_SACSN</name>
<sequence>MTSMRIVTLTSRVRASVRMRRSWSLLPSTRAIHCRWWVGSRRVASSKTAVSTPAALVVTLAVSHLFRATGAGVISSAEVVSLVRARMSAAVRAAGVMS</sequence>
<proteinExistence type="predicted"/>
<reference evidence="1" key="1">
    <citation type="submission" date="2017-12" db="EMBL/GenBank/DDBJ databases">
        <title>Sequencing the genomes of 1000 Actinobacteria strains.</title>
        <authorList>
            <person name="Klenk H.-P."/>
        </authorList>
    </citation>
    <scope>NUCLEOTIDE SEQUENCE [LARGE SCALE GENOMIC DNA]</scope>
    <source>
        <strain evidence="1">DSM 44228</strain>
    </source>
</reference>
<evidence type="ECO:0000313" key="2">
    <source>
        <dbReference type="Proteomes" id="UP000233786"/>
    </source>
</evidence>
<organism evidence="1 2">
    <name type="scientific">Saccharopolyspora spinosa</name>
    <dbReference type="NCBI Taxonomy" id="60894"/>
    <lineage>
        <taxon>Bacteria</taxon>
        <taxon>Bacillati</taxon>
        <taxon>Actinomycetota</taxon>
        <taxon>Actinomycetes</taxon>
        <taxon>Pseudonocardiales</taxon>
        <taxon>Pseudonocardiaceae</taxon>
        <taxon>Saccharopolyspora</taxon>
    </lineage>
</organism>